<proteinExistence type="predicted"/>
<evidence type="ECO:0000313" key="2">
    <source>
        <dbReference type="Proteomes" id="UP001589738"/>
    </source>
</evidence>
<name>A0ABV6KQM6_9BACI</name>
<dbReference type="Proteomes" id="UP001589738">
    <property type="component" value="Unassembled WGS sequence"/>
</dbReference>
<dbReference type="RefSeq" id="WP_377057994.1">
    <property type="nucleotide sequence ID" value="NZ_JBHLUU010000028.1"/>
</dbReference>
<accession>A0ABV6KQM6</accession>
<dbReference type="Pfam" id="PF06338">
    <property type="entry name" value="ComK"/>
    <property type="match status" value="1"/>
</dbReference>
<evidence type="ECO:0000313" key="1">
    <source>
        <dbReference type="EMBL" id="MFC0475574.1"/>
    </source>
</evidence>
<keyword evidence="2" id="KW-1185">Reference proteome</keyword>
<sequence length="174" mass="20062">MLLLECYIINQKTLYMQGFYDRNGKRCTLVRELDKTFTVDRSPLHILEDSIKCIGYDLKGAMASAKWILGEIHMPPVMINPIQSICVFSDKSAKNEDTIWFNPVHIVRTISYKKKTYIEFSNGITLILHCSVSSFNTKLQNAMQLRNLTTEMGKNPISMILDPSKRKPTRKNKK</sequence>
<gene>
    <name evidence="1" type="ORF">ACFFHF_09965</name>
</gene>
<dbReference type="InterPro" id="IPR010461">
    <property type="entry name" value="ComK"/>
</dbReference>
<reference evidence="1 2" key="1">
    <citation type="submission" date="2024-09" db="EMBL/GenBank/DDBJ databases">
        <authorList>
            <person name="Sun Q."/>
            <person name="Mori K."/>
        </authorList>
    </citation>
    <scope>NUCLEOTIDE SEQUENCE [LARGE SCALE GENOMIC DNA]</scope>
    <source>
        <strain evidence="1 2">CGMCC 1.9126</strain>
    </source>
</reference>
<comment type="caution">
    <text evidence="1">The sequence shown here is derived from an EMBL/GenBank/DDBJ whole genome shotgun (WGS) entry which is preliminary data.</text>
</comment>
<dbReference type="EMBL" id="JBHLUU010000028">
    <property type="protein sequence ID" value="MFC0475574.1"/>
    <property type="molecule type" value="Genomic_DNA"/>
</dbReference>
<organism evidence="1 2">
    <name type="scientific">Robertmurraya beringensis</name>
    <dbReference type="NCBI Taxonomy" id="641660"/>
    <lineage>
        <taxon>Bacteria</taxon>
        <taxon>Bacillati</taxon>
        <taxon>Bacillota</taxon>
        <taxon>Bacilli</taxon>
        <taxon>Bacillales</taxon>
        <taxon>Bacillaceae</taxon>
        <taxon>Robertmurraya</taxon>
    </lineage>
</organism>
<protein>
    <submittedName>
        <fullName evidence="1">Competence protein ComK</fullName>
    </submittedName>
</protein>